<feature type="compositionally biased region" description="Polar residues" evidence="1">
    <location>
        <begin position="29"/>
        <end position="42"/>
    </location>
</feature>
<dbReference type="EMBL" id="QNGE01001244">
    <property type="protein sequence ID" value="KAA3678038.1"/>
    <property type="molecule type" value="Genomic_DNA"/>
</dbReference>
<feature type="region of interest" description="Disordered" evidence="1">
    <location>
        <begin position="14"/>
        <end position="48"/>
    </location>
</feature>
<evidence type="ECO:0000256" key="1">
    <source>
        <dbReference type="SAM" id="MobiDB-lite"/>
    </source>
</evidence>
<proteinExistence type="predicted"/>
<name>A0A5J4NSJ4_9TREM</name>
<dbReference type="Pfam" id="PF17921">
    <property type="entry name" value="Integrase_H2C2"/>
    <property type="match status" value="1"/>
</dbReference>
<comment type="caution">
    <text evidence="3">The sequence shown here is derived from an EMBL/GenBank/DDBJ whole genome shotgun (WGS) entry which is preliminary data.</text>
</comment>
<keyword evidence="4" id="KW-1185">Reference proteome</keyword>
<protein>
    <recommendedName>
        <fullName evidence="2">Integrase zinc-binding domain-containing protein</fullName>
    </recommendedName>
</protein>
<feature type="non-terminal residue" evidence="3">
    <location>
        <position position="230"/>
    </location>
</feature>
<organism evidence="3 4">
    <name type="scientific">Paragonimus westermani</name>
    <dbReference type="NCBI Taxonomy" id="34504"/>
    <lineage>
        <taxon>Eukaryota</taxon>
        <taxon>Metazoa</taxon>
        <taxon>Spiralia</taxon>
        <taxon>Lophotrochozoa</taxon>
        <taxon>Platyhelminthes</taxon>
        <taxon>Trematoda</taxon>
        <taxon>Digenea</taxon>
        <taxon>Plagiorchiida</taxon>
        <taxon>Troglotremata</taxon>
        <taxon>Troglotrematidae</taxon>
        <taxon>Paragonimus</taxon>
    </lineage>
</organism>
<feature type="domain" description="Integrase zinc-binding" evidence="2">
    <location>
        <begin position="179"/>
        <end position="221"/>
    </location>
</feature>
<dbReference type="AlphaFoldDB" id="A0A5J4NSJ4"/>
<dbReference type="InterPro" id="IPR041588">
    <property type="entry name" value="Integrase_H2C2"/>
</dbReference>
<evidence type="ECO:0000313" key="3">
    <source>
        <dbReference type="EMBL" id="KAA3678038.1"/>
    </source>
</evidence>
<dbReference type="Gene3D" id="1.10.340.70">
    <property type="match status" value="1"/>
</dbReference>
<evidence type="ECO:0000313" key="4">
    <source>
        <dbReference type="Proteomes" id="UP000324629"/>
    </source>
</evidence>
<dbReference type="Proteomes" id="UP000324629">
    <property type="component" value="Unassembled WGS sequence"/>
</dbReference>
<reference evidence="3 4" key="1">
    <citation type="journal article" date="2019" name="Gigascience">
        <title>Whole-genome sequence of the oriental lung fluke Paragonimus westermani.</title>
        <authorList>
            <person name="Oey H."/>
            <person name="Zakrzewski M."/>
            <person name="Narain K."/>
            <person name="Devi K.R."/>
            <person name="Agatsuma T."/>
            <person name="Nawaratna S."/>
            <person name="Gobert G.N."/>
            <person name="Jones M.K."/>
            <person name="Ragan M.A."/>
            <person name="McManus D.P."/>
            <person name="Krause L."/>
        </authorList>
    </citation>
    <scope>NUCLEOTIDE SEQUENCE [LARGE SCALE GENOMIC DNA]</scope>
    <source>
        <strain evidence="3 4">IND2009</strain>
    </source>
</reference>
<gene>
    <name evidence="3" type="ORF">DEA37_0003225</name>
</gene>
<evidence type="ECO:0000259" key="2">
    <source>
        <dbReference type="Pfam" id="PF17921"/>
    </source>
</evidence>
<accession>A0A5J4NSJ4</accession>
<sequence>MFMTSVSHMLAESEDLNAGRRLPTPLESGVTNSPSLLTGNRSSRSRESVAITATSPCGAPLWPSCGVASMRQRAHIPYSNTERPASPGLCQFTNDIRHIPGDQNVVADALSRPEMDSMDTSSNVDSAEMARLQKEEQQLSASTTVPRSLNIKPIPLYAHPGTVGCDISTTIPRPLMSSAIRRHVFNALYNVSQPGIRATVRLIAQRFVWPNMNKEIRGWAKVASAVSVLK</sequence>